<sequence>MTDHDLSKPDIRKANDCPPLPVNASVLDRTVYWLGIGLGSGLPRRAPGTWGTAGGLIVGVPLISLGFIPFLALTIFSCLIGVWICGRTSDLMQVHDDPHIVWDEWAGMWITLLPLSYIFSYVFPTPEDPLLMLLQPMFWGWLPTAFILFRVFDILKPPPIGWADKKVAGGLGVMLDDIIAGVMAAVVWLVIFISVMTFVPDSLPLLVPQ</sequence>
<organism evidence="4 5">
    <name type="scientific">Psychrobacter namhaensis</name>
    <dbReference type="NCBI Taxonomy" id="292734"/>
    <lineage>
        <taxon>Bacteria</taxon>
        <taxon>Pseudomonadati</taxon>
        <taxon>Pseudomonadota</taxon>
        <taxon>Gammaproteobacteria</taxon>
        <taxon>Moraxellales</taxon>
        <taxon>Moraxellaceae</taxon>
        <taxon>Psychrobacter</taxon>
    </lineage>
</organism>
<dbReference type="InterPro" id="IPR026037">
    <property type="entry name" value="PgpA"/>
</dbReference>
<dbReference type="RefSeq" id="WP_230710282.1">
    <property type="nucleotide sequence ID" value="NZ_JBJDPD010000008.1"/>
</dbReference>
<name>A0ABW8LAK9_9GAMM</name>
<dbReference type="InterPro" id="IPR007686">
    <property type="entry name" value="YutG/PgpA"/>
</dbReference>
<dbReference type="CDD" id="cd06971">
    <property type="entry name" value="PgpA"/>
    <property type="match status" value="1"/>
</dbReference>
<comment type="function">
    <text evidence="1">Lipid phosphatase which dephosphorylates phosphatidylglycerophosphate (PGP) to phosphatidylglycerol (PG).</text>
</comment>
<keyword evidence="1" id="KW-0479">Metal-binding</keyword>
<keyword evidence="1" id="KW-0595">Phospholipid degradation</keyword>
<dbReference type="Proteomes" id="UP001620234">
    <property type="component" value="Unassembled WGS sequence"/>
</dbReference>
<keyword evidence="1" id="KW-0460">Magnesium</keyword>
<comment type="cofactor">
    <cofactor evidence="1">
        <name>Mg(2+)</name>
        <dbReference type="ChEBI" id="CHEBI:18420"/>
    </cofactor>
</comment>
<evidence type="ECO:0000256" key="2">
    <source>
        <dbReference type="SAM" id="Phobius"/>
    </source>
</evidence>
<comment type="catalytic activity">
    <reaction evidence="1">
        <text>a 1,2-diacyl-sn-glycero-3-phospho-(1'-sn-glycero-3'-phosphate) + H2O = a 1,2-diacyl-sn-glycero-3-phospho-(1'-sn-glycerol) + phosphate</text>
        <dbReference type="Rhea" id="RHEA:33751"/>
        <dbReference type="ChEBI" id="CHEBI:15377"/>
        <dbReference type="ChEBI" id="CHEBI:43474"/>
        <dbReference type="ChEBI" id="CHEBI:60110"/>
        <dbReference type="ChEBI" id="CHEBI:64716"/>
        <dbReference type="EC" id="3.1.3.27"/>
    </reaction>
</comment>
<keyword evidence="1 2" id="KW-0472">Membrane</keyword>
<dbReference type="EMBL" id="JBJDPD010000008">
    <property type="protein sequence ID" value="MFK4000939.1"/>
    <property type="molecule type" value="Genomic_DNA"/>
</dbReference>
<evidence type="ECO:0000313" key="5">
    <source>
        <dbReference type="Proteomes" id="UP001620234"/>
    </source>
</evidence>
<keyword evidence="1" id="KW-0997">Cell inner membrane</keyword>
<dbReference type="Pfam" id="PF04608">
    <property type="entry name" value="PgpA"/>
    <property type="match status" value="1"/>
</dbReference>
<keyword evidence="5" id="KW-1185">Reference proteome</keyword>
<keyword evidence="2" id="KW-1133">Transmembrane helix</keyword>
<dbReference type="PIRSF" id="PIRSF006162">
    <property type="entry name" value="PgpA"/>
    <property type="match status" value="1"/>
</dbReference>
<keyword evidence="1" id="KW-0378">Hydrolase</keyword>
<comment type="pathway">
    <text evidence="1">Phospholipid metabolism; phosphatidylglycerol biosynthesis; phosphatidylglycerol from CDP-diacylglycerol: step 2/2.</text>
</comment>
<feature type="transmembrane region" description="Helical" evidence="2">
    <location>
        <begin position="56"/>
        <end position="84"/>
    </location>
</feature>
<dbReference type="SUPFAM" id="SSF101307">
    <property type="entry name" value="YutG-like"/>
    <property type="match status" value="1"/>
</dbReference>
<dbReference type="PANTHER" id="PTHR36305">
    <property type="entry name" value="PHOSPHATIDYLGLYCEROPHOSPHATASE A"/>
    <property type="match status" value="1"/>
</dbReference>
<keyword evidence="1" id="KW-0443">Lipid metabolism</keyword>
<comment type="subcellular location">
    <subcellularLocation>
        <location evidence="1">Cell inner membrane</location>
        <topology evidence="1">Multi-pass membrane protein</topology>
    </subcellularLocation>
</comment>
<evidence type="ECO:0000259" key="3">
    <source>
        <dbReference type="Pfam" id="PF04608"/>
    </source>
</evidence>
<protein>
    <recommendedName>
        <fullName evidence="1">Phosphatidylglycerophosphatase A</fullName>
        <ecNumber evidence="1">3.1.3.27</ecNumber>
    </recommendedName>
    <alternativeName>
        <fullName evidence="1">Phosphatidylglycerolphosphate phosphatase A</fullName>
    </alternativeName>
</protein>
<keyword evidence="1" id="KW-0442">Lipid degradation</keyword>
<gene>
    <name evidence="4" type="ORF">ACI2I3_06260</name>
</gene>
<reference evidence="4 5" key="1">
    <citation type="submission" date="2024-11" db="EMBL/GenBank/DDBJ databases">
        <title>The Natural Products Discovery Center: Release of the First 8490 Sequenced Strains for Exploring Actinobacteria Biosynthetic Diversity.</title>
        <authorList>
            <person name="Kalkreuter E."/>
            <person name="Kautsar S.A."/>
            <person name="Yang D."/>
            <person name="Bader C.D."/>
            <person name="Teijaro C.N."/>
            <person name="Fluegel L."/>
            <person name="Davis C.M."/>
            <person name="Simpson J.R."/>
            <person name="Lauterbach L."/>
            <person name="Steele A.D."/>
            <person name="Gui C."/>
            <person name="Meng S."/>
            <person name="Li G."/>
            <person name="Viehrig K."/>
            <person name="Ye F."/>
            <person name="Su P."/>
            <person name="Kiefer A.F."/>
            <person name="Nichols A."/>
            <person name="Cepeda A.J."/>
            <person name="Yan W."/>
            <person name="Fan B."/>
            <person name="Jiang Y."/>
            <person name="Adhikari A."/>
            <person name="Zheng C.-J."/>
            <person name="Schuster L."/>
            <person name="Cowan T.M."/>
            <person name="Smanski M.J."/>
            <person name="Chevrette M.G."/>
            <person name="De Carvalho L.P.S."/>
            <person name="Shen B."/>
        </authorList>
    </citation>
    <scope>NUCLEOTIDE SEQUENCE [LARGE SCALE GENOMIC DNA]</scope>
    <source>
        <strain evidence="4 5">NPDC077433</strain>
    </source>
</reference>
<accession>A0ABW8LAK9</accession>
<feature type="domain" description="YutG/PgpA" evidence="3">
    <location>
        <begin position="35"/>
        <end position="191"/>
    </location>
</feature>
<dbReference type="InterPro" id="IPR036681">
    <property type="entry name" value="PgpA-like_sf"/>
</dbReference>
<comment type="caution">
    <text evidence="4">The sequence shown here is derived from an EMBL/GenBank/DDBJ whole genome shotgun (WGS) entry which is preliminary data.</text>
</comment>
<feature type="transmembrane region" description="Helical" evidence="2">
    <location>
        <begin position="130"/>
        <end position="152"/>
    </location>
</feature>
<keyword evidence="1" id="KW-1208">Phospholipid metabolism</keyword>
<evidence type="ECO:0000256" key="1">
    <source>
        <dbReference type="PIRNR" id="PIRNR006162"/>
    </source>
</evidence>
<proteinExistence type="predicted"/>
<keyword evidence="1" id="KW-1003">Cell membrane</keyword>
<feature type="transmembrane region" description="Helical" evidence="2">
    <location>
        <begin position="105"/>
        <end position="124"/>
    </location>
</feature>
<evidence type="ECO:0000313" key="4">
    <source>
        <dbReference type="EMBL" id="MFK4000939.1"/>
    </source>
</evidence>
<dbReference type="EC" id="3.1.3.27" evidence="1"/>
<dbReference type="PANTHER" id="PTHR36305:SF1">
    <property type="entry name" value="PHOSPHATIDYLGLYCEROPHOSPHATASE A"/>
    <property type="match status" value="1"/>
</dbReference>
<feature type="transmembrane region" description="Helical" evidence="2">
    <location>
        <begin position="173"/>
        <end position="199"/>
    </location>
</feature>
<keyword evidence="1 2" id="KW-0812">Transmembrane</keyword>